<keyword evidence="2" id="KW-1185">Reference proteome</keyword>
<organism evidence="1 2">
    <name type="scientific">Crossiella equi</name>
    <dbReference type="NCBI Taxonomy" id="130796"/>
    <lineage>
        <taxon>Bacteria</taxon>
        <taxon>Bacillati</taxon>
        <taxon>Actinomycetota</taxon>
        <taxon>Actinomycetes</taxon>
        <taxon>Pseudonocardiales</taxon>
        <taxon>Pseudonocardiaceae</taxon>
        <taxon>Crossiella</taxon>
    </lineage>
</organism>
<dbReference type="Proteomes" id="UP001519363">
    <property type="component" value="Unassembled WGS sequence"/>
</dbReference>
<evidence type="ECO:0000313" key="2">
    <source>
        <dbReference type="Proteomes" id="UP001519363"/>
    </source>
</evidence>
<accession>A0ABS5A4U3</accession>
<sequence length="231" mass="24544">MSVLAFGGGQASAAPPYSVTLVNNTGGTIWIGTTVNADGSQNLRNLPTLANGQSATVQIPLGPQNHWRGKFFARQHCSGTPGSTFSCLVGDCGNQPGYCTVGDQPASLAEFNFDPKDRLAPWYNVSYVNAVNVPITIRPDNGPPPSGQFCGTAGCPGKLLPVCPPENLRRHPGTGAPMNCVNPNRDAKTNYSNAVARACPKAYSWSKHDTEPGNQVMYVCTDCNKMTITFH</sequence>
<comment type="caution">
    <text evidence="1">The sequence shown here is derived from an EMBL/GenBank/DDBJ whole genome shotgun (WGS) entry which is preliminary data.</text>
</comment>
<evidence type="ECO:0000313" key="1">
    <source>
        <dbReference type="EMBL" id="MBP2471599.1"/>
    </source>
</evidence>
<dbReference type="SUPFAM" id="SSF49870">
    <property type="entry name" value="Osmotin, thaumatin-like protein"/>
    <property type="match status" value="1"/>
</dbReference>
<dbReference type="PANTHER" id="PTHR31013:SF2">
    <property type="entry name" value="THAUMATIN-LIKE PROTEIN"/>
    <property type="match status" value="1"/>
</dbReference>
<reference evidence="1 2" key="1">
    <citation type="submission" date="2021-03" db="EMBL/GenBank/DDBJ databases">
        <title>Sequencing the genomes of 1000 actinobacteria strains.</title>
        <authorList>
            <person name="Klenk H.-P."/>
        </authorList>
    </citation>
    <scope>NUCLEOTIDE SEQUENCE [LARGE SCALE GENOMIC DNA]</scope>
    <source>
        <strain evidence="1 2">DSM 44580</strain>
    </source>
</reference>
<gene>
    <name evidence="1" type="ORF">JOF53_000471</name>
</gene>
<dbReference type="PRINTS" id="PR00347">
    <property type="entry name" value="THAUMATIN"/>
</dbReference>
<dbReference type="InterPro" id="IPR001938">
    <property type="entry name" value="Thaumatin"/>
</dbReference>
<name>A0ABS5A4U3_9PSEU</name>
<evidence type="ECO:0008006" key="3">
    <source>
        <dbReference type="Google" id="ProtNLM"/>
    </source>
</evidence>
<dbReference type="RefSeq" id="WP_245372664.1">
    <property type="nucleotide sequence ID" value="NZ_JAGIOO010000001.1"/>
</dbReference>
<dbReference type="Gene3D" id="2.60.110.10">
    <property type="entry name" value="Thaumatin"/>
    <property type="match status" value="1"/>
</dbReference>
<dbReference type="SMART" id="SM00205">
    <property type="entry name" value="THN"/>
    <property type="match status" value="1"/>
</dbReference>
<dbReference type="EMBL" id="JAGIOO010000001">
    <property type="protein sequence ID" value="MBP2471599.1"/>
    <property type="molecule type" value="Genomic_DNA"/>
</dbReference>
<dbReference type="Pfam" id="PF00314">
    <property type="entry name" value="Thaumatin"/>
    <property type="match status" value="1"/>
</dbReference>
<proteinExistence type="predicted"/>
<dbReference type="PANTHER" id="PTHR31013">
    <property type="entry name" value="THAUMATIN FAMILY PROTEIN-RELATED"/>
    <property type="match status" value="1"/>
</dbReference>
<protein>
    <recommendedName>
        <fullName evidence="3">Thaumatin-like protein</fullName>
    </recommendedName>
</protein>
<dbReference type="InterPro" id="IPR037176">
    <property type="entry name" value="Osmotin/thaumatin-like_sf"/>
</dbReference>
<dbReference type="PIRSF" id="PIRSF002703">
    <property type="entry name" value="Thaumatin"/>
    <property type="match status" value="1"/>
</dbReference>
<dbReference type="PROSITE" id="PS51367">
    <property type="entry name" value="THAUMATIN_2"/>
    <property type="match status" value="1"/>
</dbReference>